<comment type="caution">
    <text evidence="3">The sequence shown here is derived from an EMBL/GenBank/DDBJ whole genome shotgun (WGS) entry which is preliminary data.</text>
</comment>
<sequence length="219" mass="22395">MTYTTRPQRAALPAALLLLVLAGCTSEPSDTAGTPDPAQTAEDPGGPGADDDAGGEREPGAPGEGLPEGIAALIGVDVADWAEHLAGVHGVNWTESGVEITTSEGTGRLRWQTETREGEGGLRLSAEAFTDSDGRATEINCTATDVPDFPAGQWEFLADCVTAAGVEGVERRAAEVWVTDAFASLGATDRTSRDTTVIGGAEITASRSADTASVVITAP</sequence>
<dbReference type="EMBL" id="JAAVJB010000063">
    <property type="protein sequence ID" value="NJP66694.1"/>
    <property type="molecule type" value="Genomic_DNA"/>
</dbReference>
<reference evidence="3 4" key="1">
    <citation type="submission" date="2020-03" db="EMBL/GenBank/DDBJ databases">
        <title>Draft genome of Streptomyces sp. ventii, isolated from the Axial Seamount in the Pacific Ocean, and resequencing of the two type strains Streptomyces lonarensis strain NCL 716 and Streptomyces bohaiensis strain 11A07.</title>
        <authorList>
            <person name="Loughran R.M."/>
            <person name="Pfannmuller K.M."/>
            <person name="Wasson B.J."/>
            <person name="Deadmond M.C."/>
            <person name="Paddock B.E."/>
            <person name="Koyack M.J."/>
            <person name="Gallegos D.A."/>
            <person name="Mitchell E.A."/>
            <person name="Ushijima B."/>
            <person name="Saw J.H."/>
            <person name="Mcphail K.L."/>
            <person name="Videau P."/>
        </authorList>
    </citation>
    <scope>NUCLEOTIDE SEQUENCE [LARGE SCALE GENOMIC DNA]</scope>
    <source>
        <strain evidence="4">5675061</strain>
    </source>
</reference>
<evidence type="ECO:0000256" key="2">
    <source>
        <dbReference type="SAM" id="SignalP"/>
    </source>
</evidence>
<evidence type="ECO:0008006" key="5">
    <source>
        <dbReference type="Google" id="ProtNLM"/>
    </source>
</evidence>
<evidence type="ECO:0000256" key="1">
    <source>
        <dbReference type="SAM" id="MobiDB-lite"/>
    </source>
</evidence>
<dbReference type="Proteomes" id="UP000746503">
    <property type="component" value="Unassembled WGS sequence"/>
</dbReference>
<dbReference type="PROSITE" id="PS51257">
    <property type="entry name" value="PROKAR_LIPOPROTEIN"/>
    <property type="match status" value="1"/>
</dbReference>
<feature type="region of interest" description="Disordered" evidence="1">
    <location>
        <begin position="26"/>
        <end position="68"/>
    </location>
</feature>
<dbReference type="RefSeq" id="WP_167933214.1">
    <property type="nucleotide sequence ID" value="NZ_JAAVJB010000063.1"/>
</dbReference>
<keyword evidence="4" id="KW-1185">Reference proteome</keyword>
<proteinExistence type="predicted"/>
<keyword evidence="2" id="KW-0732">Signal</keyword>
<name>A0ABX1ALJ0_9ACTN</name>
<protein>
    <recommendedName>
        <fullName evidence="5">Lipoprotein</fullName>
    </recommendedName>
</protein>
<evidence type="ECO:0000313" key="4">
    <source>
        <dbReference type="Proteomes" id="UP000746503"/>
    </source>
</evidence>
<evidence type="ECO:0000313" key="3">
    <source>
        <dbReference type="EMBL" id="NJP66694.1"/>
    </source>
</evidence>
<accession>A0ABX1ALJ0</accession>
<gene>
    <name evidence="3" type="ORF">HCJ92_10440</name>
</gene>
<feature type="chain" id="PRO_5047465296" description="Lipoprotein" evidence="2">
    <location>
        <begin position="33"/>
        <end position="219"/>
    </location>
</feature>
<organism evidence="3 4">
    <name type="scientific">Streptomyces spiramenti</name>
    <dbReference type="NCBI Taxonomy" id="2720606"/>
    <lineage>
        <taxon>Bacteria</taxon>
        <taxon>Bacillati</taxon>
        <taxon>Actinomycetota</taxon>
        <taxon>Actinomycetes</taxon>
        <taxon>Kitasatosporales</taxon>
        <taxon>Streptomycetaceae</taxon>
        <taxon>Streptomyces</taxon>
    </lineage>
</organism>
<feature type="signal peptide" evidence="2">
    <location>
        <begin position="1"/>
        <end position="32"/>
    </location>
</feature>